<accession>A0A4S2KW86</accession>
<comment type="caution">
    <text evidence="1">The sequence shown here is derived from an EMBL/GenBank/DDBJ whole genome shotgun (WGS) entry which is preliminary data.</text>
</comment>
<protein>
    <submittedName>
        <fullName evidence="1">Uncharacterized protein</fullName>
    </submittedName>
</protein>
<dbReference type="Proteomes" id="UP000310200">
    <property type="component" value="Unassembled WGS sequence"/>
</dbReference>
<reference evidence="1 2" key="1">
    <citation type="journal article" date="2019" name="Philos. Trans. R. Soc. Lond., B, Biol. Sci.">
        <title>Ant behaviour and brain gene expression of defending hosts depend on the ecological success of the intruding social parasite.</title>
        <authorList>
            <person name="Kaur R."/>
            <person name="Stoldt M."/>
            <person name="Jongepier E."/>
            <person name="Feldmeyer B."/>
            <person name="Menzel F."/>
            <person name="Bornberg-Bauer E."/>
            <person name="Foitzik S."/>
        </authorList>
    </citation>
    <scope>NUCLEOTIDE SEQUENCE [LARGE SCALE GENOMIC DNA]</scope>
    <source>
        <tissue evidence="1">Whole body</tissue>
    </source>
</reference>
<gene>
    <name evidence="1" type="ORF">DBV15_02476</name>
</gene>
<organism evidence="1 2">
    <name type="scientific">Temnothorax longispinosus</name>
    <dbReference type="NCBI Taxonomy" id="300112"/>
    <lineage>
        <taxon>Eukaryota</taxon>
        <taxon>Metazoa</taxon>
        <taxon>Ecdysozoa</taxon>
        <taxon>Arthropoda</taxon>
        <taxon>Hexapoda</taxon>
        <taxon>Insecta</taxon>
        <taxon>Pterygota</taxon>
        <taxon>Neoptera</taxon>
        <taxon>Endopterygota</taxon>
        <taxon>Hymenoptera</taxon>
        <taxon>Apocrita</taxon>
        <taxon>Aculeata</taxon>
        <taxon>Formicoidea</taxon>
        <taxon>Formicidae</taxon>
        <taxon>Myrmicinae</taxon>
        <taxon>Temnothorax</taxon>
    </lineage>
</organism>
<dbReference type="EMBL" id="QBLH01000808">
    <property type="protein sequence ID" value="TGZ54240.1"/>
    <property type="molecule type" value="Genomic_DNA"/>
</dbReference>
<dbReference type="AlphaFoldDB" id="A0A4S2KW86"/>
<proteinExistence type="predicted"/>
<keyword evidence="2" id="KW-1185">Reference proteome</keyword>
<dbReference type="STRING" id="300112.A0A4S2KW86"/>
<sequence>MIAKELKVCGSARSGGEVCCSADMEVRLQARARDKHEKATKETLQRMHQVLSMRGNRFHSEYSTVFFRFRR</sequence>
<evidence type="ECO:0000313" key="1">
    <source>
        <dbReference type="EMBL" id="TGZ54240.1"/>
    </source>
</evidence>
<evidence type="ECO:0000313" key="2">
    <source>
        <dbReference type="Proteomes" id="UP000310200"/>
    </source>
</evidence>
<name>A0A4S2KW86_9HYME</name>